<reference evidence="1 2" key="1">
    <citation type="journal article" date="2019" name="Mol. Biol. Evol.">
        <title>Blast fungal genomes show frequent chromosomal changes, gene gains and losses, and effector gene turnover.</title>
        <authorList>
            <person name="Gomez Luciano L.B."/>
            <person name="Jason Tsai I."/>
            <person name="Chuma I."/>
            <person name="Tosa Y."/>
            <person name="Chen Y.H."/>
            <person name="Li J.Y."/>
            <person name="Li M.Y."/>
            <person name="Jade Lu M.Y."/>
            <person name="Nakayashiki H."/>
            <person name="Li W.H."/>
        </authorList>
    </citation>
    <scope>NUCLEOTIDE SEQUENCE [LARGE SCALE GENOMIC DNA]</scope>
    <source>
        <strain evidence="1">MZ5-1-6</strain>
    </source>
</reference>
<accession>A0A4P7NNU5</accession>
<evidence type="ECO:0000313" key="2">
    <source>
        <dbReference type="Proteomes" id="UP000294847"/>
    </source>
</evidence>
<name>A0A4P7NNU5_PYROR</name>
<evidence type="ECO:0000313" key="1">
    <source>
        <dbReference type="EMBL" id="QBZ63356.1"/>
    </source>
</evidence>
<proteinExistence type="predicted"/>
<dbReference type="Proteomes" id="UP000294847">
    <property type="component" value="Chromosome 5"/>
</dbReference>
<protein>
    <submittedName>
        <fullName evidence="1">Uncharacterized protein</fullName>
    </submittedName>
</protein>
<dbReference type="EMBL" id="CP034208">
    <property type="protein sequence ID" value="QBZ63356.1"/>
    <property type="molecule type" value="Genomic_DNA"/>
</dbReference>
<gene>
    <name evidence="1" type="ORF">PoMZ_12254</name>
</gene>
<organism evidence="1 2">
    <name type="scientific">Pyricularia oryzae</name>
    <name type="common">Rice blast fungus</name>
    <name type="synonym">Magnaporthe oryzae</name>
    <dbReference type="NCBI Taxonomy" id="318829"/>
    <lineage>
        <taxon>Eukaryota</taxon>
        <taxon>Fungi</taxon>
        <taxon>Dikarya</taxon>
        <taxon>Ascomycota</taxon>
        <taxon>Pezizomycotina</taxon>
        <taxon>Sordariomycetes</taxon>
        <taxon>Sordariomycetidae</taxon>
        <taxon>Magnaporthales</taxon>
        <taxon>Pyriculariaceae</taxon>
        <taxon>Pyricularia</taxon>
    </lineage>
</organism>
<dbReference type="AlphaFoldDB" id="A0A4P7NNU5"/>
<sequence length="177" mass="19662">MPQVPRLPTKRPALLLVNWQVDRVQPHALKLNRIGPDLEPEWTFVSGTVVAADQKRLVVSPQASAGRLPHPIPARSMDRGRVSCSSTSCTSGLRPFGGKIAMSFGSYIARLSCTARKRRFWPPQNGIVGSLAETDWSGSAAVSGNTRRSDGQRMRFWRLRCVYCSVILSSKVQENKW</sequence>